<comment type="caution">
    <text evidence="1">The sequence shown here is derived from an EMBL/GenBank/DDBJ whole genome shotgun (WGS) entry which is preliminary data.</text>
</comment>
<gene>
    <name evidence="1" type="ORF">ASZ90_015313</name>
</gene>
<protein>
    <submittedName>
        <fullName evidence="1">Uncharacterized protein</fullName>
    </submittedName>
</protein>
<dbReference type="AlphaFoldDB" id="A0A0W8F2C9"/>
<accession>A0A0W8F2C9</accession>
<dbReference type="EMBL" id="LNQE01001595">
    <property type="protein sequence ID" value="KUG15001.1"/>
    <property type="molecule type" value="Genomic_DNA"/>
</dbReference>
<reference evidence="1" key="1">
    <citation type="journal article" date="2015" name="Proc. Natl. Acad. Sci. U.S.A.">
        <title>Networks of energetic and metabolic interactions define dynamics in microbial communities.</title>
        <authorList>
            <person name="Embree M."/>
            <person name="Liu J.K."/>
            <person name="Al-Bassam M.M."/>
            <person name="Zengler K."/>
        </authorList>
    </citation>
    <scope>NUCLEOTIDE SEQUENCE</scope>
</reference>
<evidence type="ECO:0000313" key="1">
    <source>
        <dbReference type="EMBL" id="KUG15001.1"/>
    </source>
</evidence>
<name>A0A0W8F2C9_9ZZZZ</name>
<proteinExistence type="predicted"/>
<sequence>MNEDREYVHILEHLYEKSLILHDQTLWHPVLDFYFIDALAHIDYTVGLMTYNYQSPKNIMAGQYLRWRIDEEKKGDRAKFPAFVAWLKANHPGRFDDLPYLWRRIYDPDDPASYRSFRIVLDPNTREPIRPHVFYNMIEDFFRTEFLKSLYDDASLANLFREFQRSA</sequence>
<organism evidence="1">
    <name type="scientific">hydrocarbon metagenome</name>
    <dbReference type="NCBI Taxonomy" id="938273"/>
    <lineage>
        <taxon>unclassified sequences</taxon>
        <taxon>metagenomes</taxon>
        <taxon>ecological metagenomes</taxon>
    </lineage>
</organism>